<keyword evidence="1" id="KW-0472">Membrane</keyword>
<feature type="transmembrane region" description="Helical" evidence="1">
    <location>
        <begin position="6"/>
        <end position="29"/>
    </location>
</feature>
<organism evidence="2 3">
    <name type="scientific">Halorientalis persicus</name>
    <dbReference type="NCBI Taxonomy" id="1367881"/>
    <lineage>
        <taxon>Archaea</taxon>
        <taxon>Methanobacteriati</taxon>
        <taxon>Methanobacteriota</taxon>
        <taxon>Stenosarchaea group</taxon>
        <taxon>Halobacteria</taxon>
        <taxon>Halobacteriales</taxon>
        <taxon>Haloarculaceae</taxon>
        <taxon>Halorientalis</taxon>
    </lineage>
</organism>
<dbReference type="AlphaFoldDB" id="A0A1H8ELN1"/>
<evidence type="ECO:0000313" key="2">
    <source>
        <dbReference type="EMBL" id="SEN20372.1"/>
    </source>
</evidence>
<evidence type="ECO:0000256" key="1">
    <source>
        <dbReference type="SAM" id="Phobius"/>
    </source>
</evidence>
<reference evidence="3" key="1">
    <citation type="submission" date="2016-10" db="EMBL/GenBank/DDBJ databases">
        <authorList>
            <person name="Varghese N."/>
            <person name="Submissions S."/>
        </authorList>
    </citation>
    <scope>NUCLEOTIDE SEQUENCE [LARGE SCALE GENOMIC DNA]</scope>
    <source>
        <strain evidence="3">IBRC-M 10043</strain>
    </source>
</reference>
<keyword evidence="3" id="KW-1185">Reference proteome</keyword>
<dbReference type="RefSeq" id="WP_170845304.1">
    <property type="nucleotide sequence ID" value="NZ_FOCX01000002.1"/>
</dbReference>
<feature type="transmembrane region" description="Helical" evidence="1">
    <location>
        <begin position="36"/>
        <end position="57"/>
    </location>
</feature>
<sequence length="58" mass="5978">MDFDLSTAVLALHVLVGTVFVGLGVQNFVNGRQIGLVLNGLLGLLIVGMGVGVSRLVD</sequence>
<dbReference type="EMBL" id="FOCX01000002">
    <property type="protein sequence ID" value="SEN20372.1"/>
    <property type="molecule type" value="Genomic_DNA"/>
</dbReference>
<keyword evidence="1" id="KW-0812">Transmembrane</keyword>
<evidence type="ECO:0000313" key="3">
    <source>
        <dbReference type="Proteomes" id="UP000198775"/>
    </source>
</evidence>
<name>A0A1H8ELN1_9EURY</name>
<accession>A0A1H8ELN1</accession>
<proteinExistence type="predicted"/>
<keyword evidence="1" id="KW-1133">Transmembrane helix</keyword>
<dbReference type="Proteomes" id="UP000198775">
    <property type="component" value="Unassembled WGS sequence"/>
</dbReference>
<gene>
    <name evidence="2" type="ORF">SAMN05216388_100247</name>
</gene>
<protein>
    <submittedName>
        <fullName evidence="2">Uncharacterized protein</fullName>
    </submittedName>
</protein>